<evidence type="ECO:0000313" key="2">
    <source>
        <dbReference type="Proteomes" id="UP000647836"/>
    </source>
</evidence>
<name>A0ABR9U1U6_9NOSO</name>
<dbReference type="Proteomes" id="UP000647836">
    <property type="component" value="Unassembled WGS sequence"/>
</dbReference>
<accession>A0ABR9U1U6</accession>
<comment type="caution">
    <text evidence="1">The sequence shown here is derived from an EMBL/GenBank/DDBJ whole genome shotgun (WGS) entry which is preliminary data.</text>
</comment>
<protein>
    <recommendedName>
        <fullName evidence="3">Alginate lyase domain-containing protein</fullName>
    </recommendedName>
</protein>
<sequence length="463" mass="52464">MTTEFRARSQQAIRKFAGSNYGSTAFENEKRSYPRAMMDFLAGNREKAIAFLQSEDADADRNAHTLGIDFYSSFTLKGQVRKYFYFGKYLDPNYRQRMKKAMAIWTEKDPLTRTFLSPRKFWSASTDNCDTWVDCRNTDNLKAIREVAVYLFAQETGNEETRKIYKEHIRRNIRTLYQIGQGEWDSENYLGHAVTTYVNLYDFALDPEVKSLAKSALDWFFTEGALKYWRGGFGGPSKRDSSQGNCVWCSLATHELGLYFGDSPLADPKPDADEVHLITSSYRPPLAVIALARKEFKKPLELLNSKPTYENWKPGGDAAPQFYETLYFGNTFQLGTLATGSGGDWNGFKMMAFNTKRGVDYFIAATGTDPTSISTSSIGGDNVAQYRNLVIWLNNKPLAPFQFFLPKSALIETRLGVTFISYEKTWLALTPINLHLEGINLTATQKIQSRYPDDQIFTAAGTG</sequence>
<dbReference type="EMBL" id="JADEXF010000439">
    <property type="protein sequence ID" value="MBE9106067.1"/>
    <property type="molecule type" value="Genomic_DNA"/>
</dbReference>
<evidence type="ECO:0008006" key="3">
    <source>
        <dbReference type="Google" id="ProtNLM"/>
    </source>
</evidence>
<reference evidence="1 2" key="1">
    <citation type="submission" date="2020-10" db="EMBL/GenBank/DDBJ databases">
        <authorList>
            <person name="Castelo-Branco R."/>
            <person name="Eusebio N."/>
            <person name="Adriana R."/>
            <person name="Vieira A."/>
            <person name="Brugerolle De Fraissinette N."/>
            <person name="Rezende De Castro R."/>
            <person name="Schneider M.P."/>
            <person name="Vasconcelos V."/>
            <person name="Leao P.N."/>
        </authorList>
    </citation>
    <scope>NUCLEOTIDE SEQUENCE [LARGE SCALE GENOMIC DNA]</scope>
    <source>
        <strain evidence="1 2">LEGE 07299</strain>
    </source>
</reference>
<organism evidence="1 2">
    <name type="scientific">Nostoc cf. edaphicum LEGE 07299</name>
    <dbReference type="NCBI Taxonomy" id="2777974"/>
    <lineage>
        <taxon>Bacteria</taxon>
        <taxon>Bacillati</taxon>
        <taxon>Cyanobacteriota</taxon>
        <taxon>Cyanophyceae</taxon>
        <taxon>Nostocales</taxon>
        <taxon>Nostocaceae</taxon>
        <taxon>Nostoc</taxon>
    </lineage>
</organism>
<evidence type="ECO:0000313" key="1">
    <source>
        <dbReference type="EMBL" id="MBE9106067.1"/>
    </source>
</evidence>
<proteinExistence type="predicted"/>
<keyword evidence="2" id="KW-1185">Reference proteome</keyword>
<dbReference type="RefSeq" id="WP_194044729.1">
    <property type="nucleotide sequence ID" value="NZ_JADEXF010000439.1"/>
</dbReference>
<feature type="non-terminal residue" evidence="1">
    <location>
        <position position="463"/>
    </location>
</feature>
<gene>
    <name evidence="1" type="ORF">IQ229_14295</name>
</gene>